<organism evidence="2 3">
    <name type="scientific">Mycolicibacterium vaccae ATCC 25954</name>
    <dbReference type="NCBI Taxonomy" id="1194972"/>
    <lineage>
        <taxon>Bacteria</taxon>
        <taxon>Bacillati</taxon>
        <taxon>Actinomycetota</taxon>
        <taxon>Actinomycetes</taxon>
        <taxon>Mycobacteriales</taxon>
        <taxon>Mycobacteriaceae</taxon>
        <taxon>Mycolicibacterium</taxon>
    </lineage>
</organism>
<proteinExistence type="predicted"/>
<sequence>MTENSVSRPLLHLFLAYFHEDWDLEAADWQGLLDGYVRDEEPDAELLRLLANEIDDVNQPSIRS</sequence>
<dbReference type="Proteomes" id="UP000006072">
    <property type="component" value="Unassembled WGS sequence"/>
</dbReference>
<feature type="domain" description="CdiI immunity protein" evidence="1">
    <location>
        <begin position="10"/>
        <end position="57"/>
    </location>
</feature>
<evidence type="ECO:0000313" key="2">
    <source>
        <dbReference type="EMBL" id="EJZ12028.1"/>
    </source>
</evidence>
<dbReference type="PATRIC" id="fig|1194972.3.peg.766"/>
<dbReference type="AlphaFoldDB" id="K0VB65"/>
<evidence type="ECO:0000313" key="3">
    <source>
        <dbReference type="Proteomes" id="UP000006072"/>
    </source>
</evidence>
<dbReference type="InterPro" id="IPR041129">
    <property type="entry name" value="CdiI_2"/>
</dbReference>
<keyword evidence="3" id="KW-1185">Reference proteome</keyword>
<gene>
    <name evidence="2" type="ORF">MVAC_03791</name>
</gene>
<accession>K0VB65</accession>
<name>K0VB65_MYCVA</name>
<reference evidence="2 3" key="1">
    <citation type="journal article" date="2012" name="J. Bacteriol.">
        <title>Complete Genome Sequence of Mycobacterium vaccae Type Strain ATCC 25954.</title>
        <authorList>
            <person name="Ho Y.S."/>
            <person name="Adroub S.A."/>
            <person name="Abadi M."/>
            <person name="Al Alwan B."/>
            <person name="Alkhateeb R."/>
            <person name="Gao G."/>
            <person name="Ragab A."/>
            <person name="Ali S."/>
            <person name="van Soolingen D."/>
            <person name="Bitter W."/>
            <person name="Pain A."/>
            <person name="Abdallah A.M."/>
        </authorList>
    </citation>
    <scope>NUCLEOTIDE SEQUENCE [LARGE SCALE GENOMIC DNA]</scope>
    <source>
        <strain evidence="2 3">ATCC 25954</strain>
    </source>
</reference>
<protein>
    <recommendedName>
        <fullName evidence="1">CdiI immunity protein domain-containing protein</fullName>
    </recommendedName>
</protein>
<dbReference type="EMBL" id="ALQA01000005">
    <property type="protein sequence ID" value="EJZ12028.1"/>
    <property type="molecule type" value="Genomic_DNA"/>
</dbReference>
<comment type="caution">
    <text evidence="2">The sequence shown here is derived from an EMBL/GenBank/DDBJ whole genome shotgun (WGS) entry which is preliminary data.</text>
</comment>
<dbReference type="Pfam" id="PF18593">
    <property type="entry name" value="CdiI_2"/>
    <property type="match status" value="1"/>
</dbReference>
<dbReference type="HOGENOM" id="CLU_2863082_0_0_11"/>
<evidence type="ECO:0000259" key="1">
    <source>
        <dbReference type="Pfam" id="PF18593"/>
    </source>
</evidence>